<proteinExistence type="inferred from homology"/>
<evidence type="ECO:0000313" key="4">
    <source>
        <dbReference type="Proteomes" id="UP000663193"/>
    </source>
</evidence>
<evidence type="ECO:0000256" key="2">
    <source>
        <dbReference type="ARBA" id="ARBA00019014"/>
    </source>
</evidence>
<dbReference type="Pfam" id="PF03932">
    <property type="entry name" value="CutC"/>
    <property type="match status" value="1"/>
</dbReference>
<gene>
    <name evidence="3" type="ORF">JI435_030900</name>
</gene>
<dbReference type="SUPFAM" id="SSF110395">
    <property type="entry name" value="CutC-like"/>
    <property type="match status" value="1"/>
</dbReference>
<accession>A0A7U2HXE2</accession>
<dbReference type="Proteomes" id="UP000663193">
    <property type="component" value="Chromosome 5"/>
</dbReference>
<organism evidence="3 4">
    <name type="scientific">Phaeosphaeria nodorum (strain SN15 / ATCC MYA-4574 / FGSC 10173)</name>
    <name type="common">Glume blotch fungus</name>
    <name type="synonym">Parastagonospora nodorum</name>
    <dbReference type="NCBI Taxonomy" id="321614"/>
    <lineage>
        <taxon>Eukaryota</taxon>
        <taxon>Fungi</taxon>
        <taxon>Dikarya</taxon>
        <taxon>Ascomycota</taxon>
        <taxon>Pezizomycotina</taxon>
        <taxon>Dothideomycetes</taxon>
        <taxon>Pleosporomycetidae</taxon>
        <taxon>Pleosporales</taxon>
        <taxon>Pleosporineae</taxon>
        <taxon>Phaeosphaeriaceae</taxon>
        <taxon>Parastagonospora</taxon>
    </lineage>
</organism>
<dbReference type="VEuPathDB" id="FungiDB:JI435_030900"/>
<sequence length="150" mass="16110">MPLEIACFTPSSAISAAQAGADRIELCANYAGGGVTPDIHSLLAIRKEVGRDVLINVMIRPRAGDFVYSTKEMEAMRHDIALFTPLASGFVFGILDANGRVDVARNSELVDIAAPLPWTGEEVDPEEVKRIKDALAKGVNHCDGDQEMAD</sequence>
<dbReference type="OMA" id="KINTIAY"/>
<dbReference type="AlphaFoldDB" id="A0A7U2HXE2"/>
<dbReference type="InterPro" id="IPR005627">
    <property type="entry name" value="CutC-like"/>
</dbReference>
<protein>
    <recommendedName>
        <fullName evidence="2">Copper homeostasis protein cutC homolog</fullName>
    </recommendedName>
</protein>
<evidence type="ECO:0000313" key="3">
    <source>
        <dbReference type="EMBL" id="QRC95400.1"/>
    </source>
</evidence>
<dbReference type="KEGG" id="pno:SNOG_03090"/>
<dbReference type="EMBL" id="CP069027">
    <property type="protein sequence ID" value="QRC95400.1"/>
    <property type="molecule type" value="Genomic_DNA"/>
</dbReference>
<dbReference type="PANTHER" id="PTHR12598">
    <property type="entry name" value="COPPER HOMEOSTASIS PROTEIN CUTC"/>
    <property type="match status" value="1"/>
</dbReference>
<dbReference type="PANTHER" id="PTHR12598:SF0">
    <property type="entry name" value="COPPER HOMEOSTASIS PROTEIN CUTC HOMOLOG"/>
    <property type="match status" value="1"/>
</dbReference>
<name>A0A7U2HXE2_PHANO</name>
<keyword evidence="4" id="KW-1185">Reference proteome</keyword>
<dbReference type="Gene3D" id="3.20.20.380">
    <property type="entry name" value="Copper homeostasis (CutC) domain"/>
    <property type="match status" value="1"/>
</dbReference>
<evidence type="ECO:0000256" key="1">
    <source>
        <dbReference type="ARBA" id="ARBA00007768"/>
    </source>
</evidence>
<dbReference type="OrthoDB" id="7392499at2759"/>
<comment type="similarity">
    <text evidence="1">Belongs to the CutC family.</text>
</comment>
<dbReference type="RefSeq" id="XP_001793676.1">
    <property type="nucleotide sequence ID" value="XM_001793624.1"/>
</dbReference>
<dbReference type="InterPro" id="IPR036822">
    <property type="entry name" value="CutC-like_dom_sf"/>
</dbReference>
<reference evidence="4" key="1">
    <citation type="journal article" date="2021" name="BMC Genomics">
        <title>Chromosome-level genome assembly and manually-curated proteome of model necrotroph Parastagonospora nodorum Sn15 reveals a genome-wide trove of candidate effector homologs, and redundancy of virulence-related functions within an accessory chromosome.</title>
        <authorList>
            <person name="Bertazzoni S."/>
            <person name="Jones D.A.B."/>
            <person name="Phan H.T."/>
            <person name="Tan K.-C."/>
            <person name="Hane J.K."/>
        </authorList>
    </citation>
    <scope>NUCLEOTIDE SEQUENCE [LARGE SCALE GENOMIC DNA]</scope>
    <source>
        <strain evidence="4">SN15 / ATCC MYA-4574 / FGSC 10173)</strain>
    </source>
</reference>